<dbReference type="Gene3D" id="3.40.50.1220">
    <property type="entry name" value="TPP-binding domain"/>
    <property type="match status" value="1"/>
</dbReference>
<dbReference type="InterPro" id="IPR001308">
    <property type="entry name" value="ETF_a/FixB"/>
</dbReference>
<gene>
    <name evidence="3" type="primary">carE_1</name>
    <name evidence="3" type="ORF">TEGL_04440</name>
</gene>
<evidence type="ECO:0000313" key="3">
    <source>
        <dbReference type="EMBL" id="WWD82071.1"/>
    </source>
</evidence>
<name>A0ABZ2ERH2_9FIRM</name>
<dbReference type="EC" id="1.3.1.108" evidence="3"/>
<reference evidence="3 4" key="1">
    <citation type="journal article" date="2023" name="PLoS ONE">
        <title>Genome-based metabolic and phylogenomic analysis of three Terrisporobacter species.</title>
        <authorList>
            <person name="Boer T."/>
            <person name="Bengelsdorf F.R."/>
            <person name="Bomeke M."/>
            <person name="Daniel R."/>
            <person name="Poehlein A."/>
        </authorList>
    </citation>
    <scope>NUCLEOTIDE SEQUENCE [LARGE SCALE GENOMIC DNA]</scope>
    <source>
        <strain evidence="3 4">DSM 1288</strain>
    </source>
</reference>
<evidence type="ECO:0000256" key="1">
    <source>
        <dbReference type="ARBA" id="ARBA00005817"/>
    </source>
</evidence>
<protein>
    <submittedName>
        <fullName evidence="3">Caffeyl-CoA reductase-Etf complex subunit CarE</fullName>
        <ecNumber evidence="3">1.3.1.108</ecNumber>
    </submittedName>
</protein>
<evidence type="ECO:0000259" key="2">
    <source>
        <dbReference type="SMART" id="SM00893"/>
    </source>
</evidence>
<dbReference type="InterPro" id="IPR014731">
    <property type="entry name" value="ETF_asu_C"/>
</dbReference>
<dbReference type="RefSeq" id="WP_018591743.1">
    <property type="nucleotide sequence ID" value="NZ_CP117523.1"/>
</dbReference>
<dbReference type="InterPro" id="IPR014729">
    <property type="entry name" value="Rossmann-like_a/b/a_fold"/>
</dbReference>
<dbReference type="InterPro" id="IPR014730">
    <property type="entry name" value="ETF_a/b_N"/>
</dbReference>
<dbReference type="PANTHER" id="PTHR43153">
    <property type="entry name" value="ELECTRON TRANSFER FLAVOPROTEIN ALPHA"/>
    <property type="match status" value="1"/>
</dbReference>
<dbReference type="SMART" id="SM00893">
    <property type="entry name" value="ETF"/>
    <property type="match status" value="1"/>
</dbReference>
<dbReference type="Pfam" id="PF01012">
    <property type="entry name" value="ETF"/>
    <property type="match status" value="1"/>
</dbReference>
<organism evidence="3 4">
    <name type="scientific">Terrisporobacter glycolicus ATCC 14880 = DSM 1288</name>
    <dbReference type="NCBI Taxonomy" id="1121315"/>
    <lineage>
        <taxon>Bacteria</taxon>
        <taxon>Bacillati</taxon>
        <taxon>Bacillota</taxon>
        <taxon>Clostridia</taxon>
        <taxon>Peptostreptococcales</taxon>
        <taxon>Peptostreptococcaceae</taxon>
        <taxon>Terrisporobacter</taxon>
    </lineage>
</organism>
<dbReference type="GO" id="GO:0016491">
    <property type="term" value="F:oxidoreductase activity"/>
    <property type="evidence" value="ECO:0007669"/>
    <property type="project" value="UniProtKB-KW"/>
</dbReference>
<dbReference type="Pfam" id="PF00766">
    <property type="entry name" value="ETF_alpha"/>
    <property type="match status" value="1"/>
</dbReference>
<keyword evidence="4" id="KW-1185">Reference proteome</keyword>
<dbReference type="EMBL" id="CP117523">
    <property type="protein sequence ID" value="WWD82071.1"/>
    <property type="molecule type" value="Genomic_DNA"/>
</dbReference>
<keyword evidence="3" id="KW-0560">Oxidoreductase</keyword>
<dbReference type="CDD" id="cd01715">
    <property type="entry name" value="ETF_alpha"/>
    <property type="match status" value="1"/>
</dbReference>
<dbReference type="SUPFAM" id="SSF52467">
    <property type="entry name" value="DHS-like NAD/FAD-binding domain"/>
    <property type="match status" value="1"/>
</dbReference>
<sequence length="340" mass="36847">MSKNIYVFIEQRDGKVQKVGYELIGESTRLAKDLGQKVVGVLLGHNITDKAEMIIKHGADEVVVVDNPILEEYSTEPYTKALSKVINDLEPEIVLFGATSIGRDLAPRIAGRVHTGLTADCTSLSIDEESKLLLMTRPAFGGNIMATIVCKKHRPQMATIRPGVMSTLDIDMDKEGEIKLFNVEFTDEDKNVEILEVVKENKKTTDITASKVLVSGGRGIGGPEGFNILREVASELGGEISSSRACVDAGWIESSRQVGQTGKTVRPNLYLACGISGAIQHVAGMEESDCIISINKNDTSAIFNASDLGVVGDLKVILPKLLNSIKEYKNKDKETVDSLV</sequence>
<evidence type="ECO:0000313" key="4">
    <source>
        <dbReference type="Proteomes" id="UP001348492"/>
    </source>
</evidence>
<dbReference type="PIRSF" id="PIRSF000089">
    <property type="entry name" value="Electra_flavoP_a"/>
    <property type="match status" value="1"/>
</dbReference>
<proteinExistence type="inferred from homology"/>
<comment type="similarity">
    <text evidence="1">Belongs to the ETF alpha-subunit/FixB family.</text>
</comment>
<feature type="domain" description="Electron transfer flavoprotein alpha/beta-subunit N-terminal" evidence="2">
    <location>
        <begin position="5"/>
        <end position="194"/>
    </location>
</feature>
<dbReference type="PANTHER" id="PTHR43153:SF1">
    <property type="entry name" value="ELECTRON TRANSFER FLAVOPROTEIN SUBUNIT ALPHA, MITOCHONDRIAL"/>
    <property type="match status" value="1"/>
</dbReference>
<dbReference type="InterPro" id="IPR033947">
    <property type="entry name" value="ETF_alpha_N"/>
</dbReference>
<dbReference type="SUPFAM" id="SSF52402">
    <property type="entry name" value="Adenine nucleotide alpha hydrolases-like"/>
    <property type="match status" value="1"/>
</dbReference>
<accession>A0ABZ2ERH2</accession>
<dbReference type="Gene3D" id="3.40.50.620">
    <property type="entry name" value="HUPs"/>
    <property type="match status" value="1"/>
</dbReference>
<dbReference type="InterPro" id="IPR029035">
    <property type="entry name" value="DHS-like_NAD/FAD-binding_dom"/>
</dbReference>
<dbReference type="Proteomes" id="UP001348492">
    <property type="component" value="Chromosome"/>
</dbReference>